<dbReference type="SMART" id="SM00355">
    <property type="entry name" value="ZnF_C2H2"/>
    <property type="match status" value="3"/>
</dbReference>
<dbReference type="PANTHER" id="PTHR21354">
    <property type="entry name" value="ZINC FINGER PROTEIN 511"/>
    <property type="match status" value="1"/>
</dbReference>
<feature type="compositionally biased region" description="Basic and acidic residues" evidence="1">
    <location>
        <begin position="216"/>
        <end position="229"/>
    </location>
</feature>
<dbReference type="InterPro" id="IPR013087">
    <property type="entry name" value="Znf_C2H2_type"/>
</dbReference>
<protein>
    <submittedName>
        <fullName evidence="3">Zinc finger protein 511</fullName>
    </submittedName>
</protein>
<keyword evidence="4" id="KW-1185">Reference proteome</keyword>
<dbReference type="EMBL" id="BPLQ01015004">
    <property type="protein sequence ID" value="GIY85058.1"/>
    <property type="molecule type" value="Genomic_DNA"/>
</dbReference>
<comment type="caution">
    <text evidence="3">The sequence shown here is derived from an EMBL/GenBank/DDBJ whole genome shotgun (WGS) entry which is preliminary data.</text>
</comment>
<evidence type="ECO:0000259" key="2">
    <source>
        <dbReference type="PROSITE" id="PS00028"/>
    </source>
</evidence>
<organism evidence="3 4">
    <name type="scientific">Caerostris darwini</name>
    <dbReference type="NCBI Taxonomy" id="1538125"/>
    <lineage>
        <taxon>Eukaryota</taxon>
        <taxon>Metazoa</taxon>
        <taxon>Ecdysozoa</taxon>
        <taxon>Arthropoda</taxon>
        <taxon>Chelicerata</taxon>
        <taxon>Arachnida</taxon>
        <taxon>Araneae</taxon>
        <taxon>Araneomorphae</taxon>
        <taxon>Entelegynae</taxon>
        <taxon>Araneoidea</taxon>
        <taxon>Araneidae</taxon>
        <taxon>Caerostris</taxon>
    </lineage>
</organism>
<dbReference type="InterPro" id="IPR039258">
    <property type="entry name" value="ZNF511"/>
</dbReference>
<dbReference type="PROSITE" id="PS00028">
    <property type="entry name" value="ZINC_FINGER_C2H2_1"/>
    <property type="match status" value="1"/>
</dbReference>
<reference evidence="3 4" key="1">
    <citation type="submission" date="2021-06" db="EMBL/GenBank/DDBJ databases">
        <title>Caerostris darwini draft genome.</title>
        <authorList>
            <person name="Kono N."/>
            <person name="Arakawa K."/>
        </authorList>
    </citation>
    <scope>NUCLEOTIDE SEQUENCE [LARGE SCALE GENOMIC DNA]</scope>
</reference>
<feature type="region of interest" description="Disordered" evidence="1">
    <location>
        <begin position="178"/>
        <end position="229"/>
    </location>
</feature>
<evidence type="ECO:0000256" key="1">
    <source>
        <dbReference type="SAM" id="MobiDB-lite"/>
    </source>
</evidence>
<evidence type="ECO:0000313" key="4">
    <source>
        <dbReference type="Proteomes" id="UP001054837"/>
    </source>
</evidence>
<feature type="domain" description="C2H2-type" evidence="2">
    <location>
        <begin position="90"/>
        <end position="111"/>
    </location>
</feature>
<dbReference type="PANTHER" id="PTHR21354:SF0">
    <property type="entry name" value="ZINC FINGER PROTEIN 511"/>
    <property type="match status" value="1"/>
</dbReference>
<gene>
    <name evidence="3" type="primary">znf511</name>
    <name evidence="3" type="ORF">CDAR_398101</name>
</gene>
<proteinExistence type="predicted"/>
<accession>A0AAV4WRZ4</accession>
<dbReference type="AlphaFoldDB" id="A0AAV4WRZ4"/>
<evidence type="ECO:0000313" key="3">
    <source>
        <dbReference type="EMBL" id="GIY85058.1"/>
    </source>
</evidence>
<sequence length="229" mass="26271">MNPITTISDFAELFKIPFEPKKVIYSLNSDFFRKGNEICETNCLQFAIETDDEFIHTLPEFPCGERGCRSTFTNIRDYDVHFKSVHNLVCSTCKQNFPTYNMLDIHIEEKHDSYHEAAKAKNKAKFECFVEGCGQSYPSSDARDMHVINDHNFPPSFKYHFLKKTTGKSEAMDVTEEAEFSKSNAPSNSRRKPYVPSNVCFGRGSSRTFSKKVRKPNKEISMKELGDAL</sequence>
<name>A0AAV4WRZ4_9ARAC</name>
<dbReference type="Proteomes" id="UP001054837">
    <property type="component" value="Unassembled WGS sequence"/>
</dbReference>